<keyword evidence="2" id="KW-0732">Signal</keyword>
<evidence type="ECO:0000313" key="3">
    <source>
        <dbReference type="EMBL" id="WAP67024.1"/>
    </source>
</evidence>
<sequence length="117" mass="13515">MRRSYWTRGVLAAAVLAMATPAMSQSIQIGRDGIRVVPQEDVRGRRDRDERHRDDRRHVREGVSEREAVRIARRQGMRDVGAVTRTRNSYRVAGTDRRGHRIRVDIDRDSGAVIRVR</sequence>
<organism evidence="3 4">
    <name type="scientific">Jiella pelagia</name>
    <dbReference type="NCBI Taxonomy" id="2986949"/>
    <lineage>
        <taxon>Bacteria</taxon>
        <taxon>Pseudomonadati</taxon>
        <taxon>Pseudomonadota</taxon>
        <taxon>Alphaproteobacteria</taxon>
        <taxon>Hyphomicrobiales</taxon>
        <taxon>Aurantimonadaceae</taxon>
        <taxon>Jiella</taxon>
    </lineage>
</organism>
<dbReference type="EMBL" id="CP114029">
    <property type="protein sequence ID" value="WAP67024.1"/>
    <property type="molecule type" value="Genomic_DNA"/>
</dbReference>
<keyword evidence="4" id="KW-1185">Reference proteome</keyword>
<name>A0ABY7BWD5_9HYPH</name>
<evidence type="ECO:0000313" key="4">
    <source>
        <dbReference type="Proteomes" id="UP001164020"/>
    </source>
</evidence>
<feature type="region of interest" description="Disordered" evidence="1">
    <location>
        <begin position="40"/>
        <end position="61"/>
    </location>
</feature>
<evidence type="ECO:0000256" key="2">
    <source>
        <dbReference type="SAM" id="SignalP"/>
    </source>
</evidence>
<gene>
    <name evidence="3" type="ORF">OH818_15450</name>
</gene>
<dbReference type="RefSeq" id="WP_268879472.1">
    <property type="nucleotide sequence ID" value="NZ_CP114029.1"/>
</dbReference>
<proteinExistence type="predicted"/>
<evidence type="ECO:0000256" key="1">
    <source>
        <dbReference type="SAM" id="MobiDB-lite"/>
    </source>
</evidence>
<reference evidence="3" key="1">
    <citation type="submission" date="2022-12" db="EMBL/GenBank/DDBJ databases">
        <title>Jiella pelagia sp. nov., isolated from phosphonate enriched culture of Northwest Pacific surface seawater.</title>
        <authorList>
            <person name="Shin D.Y."/>
            <person name="Hwang C.Y."/>
        </authorList>
    </citation>
    <scope>NUCLEOTIDE SEQUENCE</scope>
    <source>
        <strain evidence="3">HL-NP1</strain>
    </source>
</reference>
<protein>
    <submittedName>
        <fullName evidence="3">PepSY domain-containing protein</fullName>
    </submittedName>
</protein>
<feature type="signal peptide" evidence="2">
    <location>
        <begin position="1"/>
        <end position="24"/>
    </location>
</feature>
<accession>A0ABY7BWD5</accession>
<dbReference type="Proteomes" id="UP001164020">
    <property type="component" value="Chromosome"/>
</dbReference>
<feature type="chain" id="PRO_5046958879" evidence="2">
    <location>
        <begin position="25"/>
        <end position="117"/>
    </location>
</feature>